<dbReference type="InterPro" id="IPR036291">
    <property type="entry name" value="NAD(P)-bd_dom_sf"/>
</dbReference>
<protein>
    <submittedName>
        <fullName evidence="4">NAD(P)-binding protein</fullName>
    </submittedName>
</protein>
<evidence type="ECO:0000313" key="5">
    <source>
        <dbReference type="Proteomes" id="UP000000707"/>
    </source>
</evidence>
<comment type="similarity">
    <text evidence="1">Belongs to the short-chain dehydrogenases/reductases (SDR) family.</text>
</comment>
<proteinExistence type="inferred from homology"/>
<name>G3B7A0_CANTC</name>
<dbReference type="PANTHER" id="PTHR43008:SF4">
    <property type="entry name" value="CHAIN DEHYDROGENASE, PUTATIVE (AFU_ORTHOLOGUE AFUA_4G08710)-RELATED"/>
    <property type="match status" value="1"/>
</dbReference>
<dbReference type="EMBL" id="GL996527">
    <property type="protein sequence ID" value="EGV61606.1"/>
    <property type="molecule type" value="Genomic_DNA"/>
</dbReference>
<dbReference type="PROSITE" id="PS00061">
    <property type="entry name" value="ADH_SHORT"/>
    <property type="match status" value="1"/>
</dbReference>
<dbReference type="Pfam" id="PF00106">
    <property type="entry name" value="adh_short"/>
    <property type="match status" value="1"/>
</dbReference>
<dbReference type="InterPro" id="IPR020904">
    <property type="entry name" value="Sc_DH/Rdtase_CS"/>
</dbReference>
<dbReference type="Gene3D" id="3.40.50.720">
    <property type="entry name" value="NAD(P)-binding Rossmann-like Domain"/>
    <property type="match status" value="1"/>
</dbReference>
<accession>G3B7A0</accession>
<dbReference type="SUPFAM" id="SSF51735">
    <property type="entry name" value="NAD(P)-binding Rossmann-fold domains"/>
    <property type="match status" value="1"/>
</dbReference>
<evidence type="ECO:0000313" key="4">
    <source>
        <dbReference type="EMBL" id="EGV61606.1"/>
    </source>
</evidence>
<dbReference type="PRINTS" id="PR00081">
    <property type="entry name" value="GDHRDH"/>
</dbReference>
<dbReference type="eggNOG" id="KOG1201">
    <property type="taxonomic scope" value="Eukaryota"/>
</dbReference>
<dbReference type="OrthoDB" id="5840532at2759"/>
<dbReference type="InterPro" id="IPR002347">
    <property type="entry name" value="SDR_fam"/>
</dbReference>
<dbReference type="GO" id="GO:0050664">
    <property type="term" value="F:oxidoreductase activity, acting on NAD(P)H, oxygen as acceptor"/>
    <property type="evidence" value="ECO:0007669"/>
    <property type="project" value="TreeGrafter"/>
</dbReference>
<sequence>MWTRTYSRHVPLSKDDVAVVVGGARGLGIEMVKQLTNKYKVKKVIIIDMNKPEVRHQDITFIPCNVGDKKKYAEVLQNVIDECEASGDKIRVFVTNAGIRHSKSVLQLSMEEIDEIYDVNVFSYIQGIRALLKHHMKHPQDSLSIVTVSSVLGILAPRNLTIYSSTKAALSQIHEGLAQELVDFPSIRMLLVLPGQLSRGMFDDDIMDRVNNGQCGVLSEPIYGKLLPVVKCLPYSIIQLCRRFSQMDQKVRDNS</sequence>
<keyword evidence="2" id="KW-0521">NADP</keyword>
<keyword evidence="3" id="KW-0560">Oxidoreductase</keyword>
<dbReference type="HOGENOM" id="CLU_010194_5_1_1"/>
<keyword evidence="5" id="KW-1185">Reference proteome</keyword>
<evidence type="ECO:0000256" key="2">
    <source>
        <dbReference type="ARBA" id="ARBA00022857"/>
    </source>
</evidence>
<reference evidence="4 5" key="1">
    <citation type="journal article" date="2011" name="Proc. Natl. Acad. Sci. U.S.A.">
        <title>Comparative genomics of xylose-fermenting fungi for enhanced biofuel production.</title>
        <authorList>
            <person name="Wohlbach D.J."/>
            <person name="Kuo A."/>
            <person name="Sato T.K."/>
            <person name="Potts K.M."/>
            <person name="Salamov A.A."/>
            <person name="LaButti K.M."/>
            <person name="Sun H."/>
            <person name="Clum A."/>
            <person name="Pangilinan J.L."/>
            <person name="Lindquist E.A."/>
            <person name="Lucas S."/>
            <person name="Lapidus A."/>
            <person name="Jin M."/>
            <person name="Gunawan C."/>
            <person name="Balan V."/>
            <person name="Dale B.E."/>
            <person name="Jeffries T.W."/>
            <person name="Zinkel R."/>
            <person name="Barry K.W."/>
            <person name="Grigoriev I.V."/>
            <person name="Gasch A.P."/>
        </authorList>
    </citation>
    <scope>NUCLEOTIDE SEQUENCE [LARGE SCALE GENOMIC DNA]</scope>
    <source>
        <strain evidence="5">ATCC 10573 / BCRC 21748 / CBS 615 / JCM 9827 / NBRC 10315 / NRRL Y-1498 / VKM Y-70</strain>
    </source>
</reference>
<dbReference type="AlphaFoldDB" id="G3B7A0"/>
<evidence type="ECO:0000256" key="3">
    <source>
        <dbReference type="ARBA" id="ARBA00023002"/>
    </source>
</evidence>
<dbReference type="GO" id="GO:0016616">
    <property type="term" value="F:oxidoreductase activity, acting on the CH-OH group of donors, NAD or NADP as acceptor"/>
    <property type="evidence" value="ECO:0007669"/>
    <property type="project" value="UniProtKB-ARBA"/>
</dbReference>
<organism evidence="5">
    <name type="scientific">Candida tenuis (strain ATCC 10573 / BCRC 21748 / CBS 615 / JCM 9827 / NBRC 10315 / NRRL Y-1498 / VKM Y-70)</name>
    <name type="common">Yeast</name>
    <name type="synonym">Yamadazyma tenuis</name>
    <dbReference type="NCBI Taxonomy" id="590646"/>
    <lineage>
        <taxon>Eukaryota</taxon>
        <taxon>Fungi</taxon>
        <taxon>Dikarya</taxon>
        <taxon>Ascomycota</taxon>
        <taxon>Saccharomycotina</taxon>
        <taxon>Pichiomycetes</taxon>
        <taxon>Debaryomycetaceae</taxon>
        <taxon>Yamadazyma</taxon>
    </lineage>
</organism>
<dbReference type="Proteomes" id="UP000000707">
    <property type="component" value="Unassembled WGS sequence"/>
</dbReference>
<gene>
    <name evidence="4" type="ORF">CANTEDRAFT_98799</name>
</gene>
<dbReference type="PANTHER" id="PTHR43008">
    <property type="entry name" value="BENZIL REDUCTASE"/>
    <property type="match status" value="1"/>
</dbReference>
<evidence type="ECO:0000256" key="1">
    <source>
        <dbReference type="ARBA" id="ARBA00006484"/>
    </source>
</evidence>